<evidence type="ECO:0000313" key="1">
    <source>
        <dbReference type="EMBL" id="OAX31952.1"/>
    </source>
</evidence>
<dbReference type="AlphaFoldDB" id="A0A1B7MH74"/>
<name>A0A1B7MH74_9AGAM</name>
<protein>
    <submittedName>
        <fullName evidence="1">Uncharacterized protein</fullName>
    </submittedName>
</protein>
<sequence length="87" mass="9851">MGRDHTIYPTTRYEAFVGVVLHRDEKLKQRICFGPFPCVLITTFLLPSIVQLCACTKTPSAQWLAGSTTRSKYCLLRQVTILFLAQS</sequence>
<gene>
    <name evidence="1" type="ORF">K503DRAFT_777141</name>
</gene>
<reference evidence="1 2" key="1">
    <citation type="submission" date="2016-06" db="EMBL/GenBank/DDBJ databases">
        <title>Comparative genomics of the ectomycorrhizal sister species Rhizopogon vinicolor and Rhizopogon vesiculosus (Basidiomycota: Boletales) reveals a divergence of the mating type B locus.</title>
        <authorList>
            <consortium name="DOE Joint Genome Institute"/>
            <person name="Mujic A.B."/>
            <person name="Kuo A."/>
            <person name="Tritt A."/>
            <person name="Lipzen A."/>
            <person name="Chen C."/>
            <person name="Johnson J."/>
            <person name="Sharma A."/>
            <person name="Barry K."/>
            <person name="Grigoriev I.V."/>
            <person name="Spatafora J.W."/>
        </authorList>
    </citation>
    <scope>NUCLEOTIDE SEQUENCE [LARGE SCALE GENOMIC DNA]</scope>
    <source>
        <strain evidence="1 2">AM-OR11-026</strain>
    </source>
</reference>
<dbReference type="InParanoid" id="A0A1B7MH74"/>
<dbReference type="EMBL" id="KV449174">
    <property type="protein sequence ID" value="OAX31952.1"/>
    <property type="molecule type" value="Genomic_DNA"/>
</dbReference>
<keyword evidence="2" id="KW-1185">Reference proteome</keyword>
<evidence type="ECO:0000313" key="2">
    <source>
        <dbReference type="Proteomes" id="UP000092154"/>
    </source>
</evidence>
<dbReference type="Proteomes" id="UP000092154">
    <property type="component" value="Unassembled WGS sequence"/>
</dbReference>
<organism evidence="1 2">
    <name type="scientific">Rhizopogon vinicolor AM-OR11-026</name>
    <dbReference type="NCBI Taxonomy" id="1314800"/>
    <lineage>
        <taxon>Eukaryota</taxon>
        <taxon>Fungi</taxon>
        <taxon>Dikarya</taxon>
        <taxon>Basidiomycota</taxon>
        <taxon>Agaricomycotina</taxon>
        <taxon>Agaricomycetes</taxon>
        <taxon>Agaricomycetidae</taxon>
        <taxon>Boletales</taxon>
        <taxon>Suillineae</taxon>
        <taxon>Rhizopogonaceae</taxon>
        <taxon>Rhizopogon</taxon>
    </lineage>
</organism>
<accession>A0A1B7MH74</accession>
<proteinExistence type="predicted"/>